<feature type="compositionally biased region" description="Polar residues" evidence="1">
    <location>
        <begin position="13"/>
        <end position="27"/>
    </location>
</feature>
<feature type="region of interest" description="Disordered" evidence="1">
    <location>
        <begin position="62"/>
        <end position="82"/>
    </location>
</feature>
<evidence type="ECO:0000313" key="3">
    <source>
        <dbReference type="Proteomes" id="UP001152607"/>
    </source>
</evidence>
<dbReference type="EMBL" id="CAOQHR010000011">
    <property type="protein sequence ID" value="CAI6340840.1"/>
    <property type="molecule type" value="Genomic_DNA"/>
</dbReference>
<evidence type="ECO:0000313" key="2">
    <source>
        <dbReference type="EMBL" id="CAI6340840.1"/>
    </source>
</evidence>
<gene>
    <name evidence="2" type="ORF">PDIGIT_LOCUS14025</name>
</gene>
<protein>
    <submittedName>
        <fullName evidence="2">Uncharacterized protein</fullName>
    </submittedName>
</protein>
<name>A0A9W4URN6_9PLEO</name>
<accession>A0A9W4URN6</accession>
<keyword evidence="3" id="KW-1185">Reference proteome</keyword>
<dbReference type="AlphaFoldDB" id="A0A9W4URN6"/>
<comment type="caution">
    <text evidence="2">The sequence shown here is derived from an EMBL/GenBank/DDBJ whole genome shotgun (WGS) entry which is preliminary data.</text>
</comment>
<sequence length="82" mass="9280">MNMLHKCSLFLNPNPNSTQLNSNSYTTPRVHRPSHPQTTSPQHPIQSFPDILSIHKQSIHRYTTSPRVISHVQTPSSGHLSM</sequence>
<dbReference type="Proteomes" id="UP001152607">
    <property type="component" value="Unassembled WGS sequence"/>
</dbReference>
<feature type="region of interest" description="Disordered" evidence="1">
    <location>
        <begin position="13"/>
        <end position="46"/>
    </location>
</feature>
<evidence type="ECO:0000256" key="1">
    <source>
        <dbReference type="SAM" id="MobiDB-lite"/>
    </source>
</evidence>
<feature type="compositionally biased region" description="Polar residues" evidence="1">
    <location>
        <begin position="35"/>
        <end position="45"/>
    </location>
</feature>
<reference evidence="2" key="1">
    <citation type="submission" date="2023-01" db="EMBL/GenBank/DDBJ databases">
        <authorList>
            <person name="Van Ghelder C."/>
            <person name="Rancurel C."/>
        </authorList>
    </citation>
    <scope>NUCLEOTIDE SEQUENCE</scope>
    <source>
        <strain evidence="2">CNCM I-4278</strain>
    </source>
</reference>
<organism evidence="2 3">
    <name type="scientific">Periconia digitata</name>
    <dbReference type="NCBI Taxonomy" id="1303443"/>
    <lineage>
        <taxon>Eukaryota</taxon>
        <taxon>Fungi</taxon>
        <taxon>Dikarya</taxon>
        <taxon>Ascomycota</taxon>
        <taxon>Pezizomycotina</taxon>
        <taxon>Dothideomycetes</taxon>
        <taxon>Pleosporomycetidae</taxon>
        <taxon>Pleosporales</taxon>
        <taxon>Massarineae</taxon>
        <taxon>Periconiaceae</taxon>
        <taxon>Periconia</taxon>
    </lineage>
</organism>
<proteinExistence type="predicted"/>